<evidence type="ECO:0000256" key="3">
    <source>
        <dbReference type="ARBA" id="ARBA00022989"/>
    </source>
</evidence>
<evidence type="ECO:0000256" key="1">
    <source>
        <dbReference type="ARBA" id="ARBA00004141"/>
    </source>
</evidence>
<dbReference type="PANTHER" id="PTHR31465">
    <property type="entry name" value="PROTEIN RTA1-RELATED"/>
    <property type="match status" value="1"/>
</dbReference>
<dbReference type="PANTHER" id="PTHR31465:SF1">
    <property type="entry name" value="PROTEIN RTA1-RELATED"/>
    <property type="match status" value="1"/>
</dbReference>
<gene>
    <name evidence="6" type="ORF">Tdes44962_MAKER04085</name>
</gene>
<feature type="transmembrane region" description="Helical" evidence="5">
    <location>
        <begin position="113"/>
        <end position="138"/>
    </location>
</feature>
<keyword evidence="3 5" id="KW-1133">Transmembrane helix</keyword>
<dbReference type="AlphaFoldDB" id="A0A9W7SNW5"/>
<name>A0A9W7SNW5_9PEZI</name>
<evidence type="ECO:0000313" key="6">
    <source>
        <dbReference type="EMBL" id="KAH9825643.1"/>
    </source>
</evidence>
<organism evidence="6 7">
    <name type="scientific">Teratosphaeria destructans</name>
    <dbReference type="NCBI Taxonomy" id="418781"/>
    <lineage>
        <taxon>Eukaryota</taxon>
        <taxon>Fungi</taxon>
        <taxon>Dikarya</taxon>
        <taxon>Ascomycota</taxon>
        <taxon>Pezizomycotina</taxon>
        <taxon>Dothideomycetes</taxon>
        <taxon>Dothideomycetidae</taxon>
        <taxon>Mycosphaerellales</taxon>
        <taxon>Teratosphaeriaceae</taxon>
        <taxon>Teratosphaeria</taxon>
    </lineage>
</organism>
<keyword evidence="2 5" id="KW-0812">Transmembrane</keyword>
<comment type="caution">
    <text evidence="6">The sequence shown here is derived from an EMBL/GenBank/DDBJ whole genome shotgun (WGS) entry which is preliminary data.</text>
</comment>
<proteinExistence type="predicted"/>
<dbReference type="Pfam" id="PF04479">
    <property type="entry name" value="RTA1"/>
    <property type="match status" value="1"/>
</dbReference>
<keyword evidence="4 5" id="KW-0472">Membrane</keyword>
<sequence length="310" mass="34337">MATIDGHGGWILWPNYTPSFAIAITFCITFAVLSVAHTLLAVWKRAGFVKPLVIGGVLEAIAYGCRAHAHYHPTSALPQSVDALFALVAPNFFAVTIFLYGARLIRASAMPKLSILSPVWMTRVFVGADVVSLALLVLGEGIYNGFRNLRGEKVGTDLVIAGLLVQLFNVCVFVGFAVTFHVRYARCVLAKDHPAEAKRVKRLLILTYKLCINLFGRTMFVLTLTGMGPVGFLSKKEFWIYVSDAAQMLLVMLFAFIWYFYDVDADLYESMEEEHVLSSSTDFKRVSDTAPRLTIHQSHPSRRGSLGYSA</sequence>
<accession>A0A9W7SNW5</accession>
<evidence type="ECO:0000256" key="4">
    <source>
        <dbReference type="ARBA" id="ARBA00023136"/>
    </source>
</evidence>
<dbReference type="Proteomes" id="UP001138500">
    <property type="component" value="Unassembled WGS sequence"/>
</dbReference>
<dbReference type="OrthoDB" id="3358017at2759"/>
<feature type="transmembrane region" description="Helical" evidence="5">
    <location>
        <begin position="158"/>
        <end position="182"/>
    </location>
</feature>
<dbReference type="EMBL" id="RIBY02002090">
    <property type="protein sequence ID" value="KAH9825643.1"/>
    <property type="molecule type" value="Genomic_DNA"/>
</dbReference>
<protein>
    <submittedName>
        <fullName evidence="6">RTA1 like protein</fullName>
    </submittedName>
</protein>
<reference evidence="6 7" key="1">
    <citation type="journal article" date="2018" name="IMA Fungus">
        <title>IMA Genome-F 10: Nine draft genome sequences of Claviceps purpurea s.lat., including C. arundinis, C. humidiphila, and C. cf. spartinae, pseudomolecules for the pitch canker pathogen Fusarium circinatum, draft genome of Davidsoniella eucalypti, Grosmannia galeiformis, Quambalaria eucalypti, and Teratosphaeria destructans.</title>
        <authorList>
            <person name="Wingfield B.D."/>
            <person name="Liu M."/>
            <person name="Nguyen H.D."/>
            <person name="Lane F.A."/>
            <person name="Morgan S.W."/>
            <person name="De Vos L."/>
            <person name="Wilken P.M."/>
            <person name="Duong T.A."/>
            <person name="Aylward J."/>
            <person name="Coetzee M.P."/>
            <person name="Dadej K."/>
            <person name="De Beer Z.W."/>
            <person name="Findlay W."/>
            <person name="Havenga M."/>
            <person name="Kolarik M."/>
            <person name="Menzies J.G."/>
            <person name="Naidoo K."/>
            <person name="Pochopski O."/>
            <person name="Shoukouhi P."/>
            <person name="Santana Q.C."/>
            <person name="Seifert K.A."/>
            <person name="Soal N."/>
            <person name="Steenkamp E.T."/>
            <person name="Tatham C.T."/>
            <person name="van der Nest M.A."/>
            <person name="Wingfield M.J."/>
        </authorList>
    </citation>
    <scope>NUCLEOTIDE SEQUENCE [LARGE SCALE GENOMIC DNA]</scope>
    <source>
        <strain evidence="6">CMW44962</strain>
    </source>
</reference>
<feature type="transmembrane region" description="Helical" evidence="5">
    <location>
        <begin position="203"/>
        <end position="226"/>
    </location>
</feature>
<comment type="subcellular location">
    <subcellularLocation>
        <location evidence="1">Membrane</location>
        <topology evidence="1">Multi-pass membrane protein</topology>
    </subcellularLocation>
</comment>
<dbReference type="GO" id="GO:0016020">
    <property type="term" value="C:membrane"/>
    <property type="evidence" value="ECO:0007669"/>
    <property type="project" value="UniProtKB-SubCell"/>
</dbReference>
<feature type="transmembrane region" description="Helical" evidence="5">
    <location>
        <begin position="83"/>
        <end position="101"/>
    </location>
</feature>
<evidence type="ECO:0000256" key="5">
    <source>
        <dbReference type="SAM" id="Phobius"/>
    </source>
</evidence>
<evidence type="ECO:0000256" key="2">
    <source>
        <dbReference type="ARBA" id="ARBA00022692"/>
    </source>
</evidence>
<feature type="transmembrane region" description="Helical" evidence="5">
    <location>
        <begin position="20"/>
        <end position="40"/>
    </location>
</feature>
<keyword evidence="7" id="KW-1185">Reference proteome</keyword>
<dbReference type="InterPro" id="IPR007568">
    <property type="entry name" value="RTA1"/>
</dbReference>
<evidence type="ECO:0000313" key="7">
    <source>
        <dbReference type="Proteomes" id="UP001138500"/>
    </source>
</evidence>
<reference evidence="6 7" key="2">
    <citation type="journal article" date="2021" name="Curr. Genet.">
        <title>Genetic response to nitrogen starvation in the aggressive Eucalyptus foliar pathogen Teratosphaeria destructans.</title>
        <authorList>
            <person name="Havenga M."/>
            <person name="Wingfield B.D."/>
            <person name="Wingfield M.J."/>
            <person name="Dreyer L.L."/>
            <person name="Roets F."/>
            <person name="Aylward J."/>
        </authorList>
    </citation>
    <scope>NUCLEOTIDE SEQUENCE [LARGE SCALE GENOMIC DNA]</scope>
    <source>
        <strain evidence="6">CMW44962</strain>
    </source>
</reference>
<feature type="transmembrane region" description="Helical" evidence="5">
    <location>
        <begin position="52"/>
        <end position="71"/>
    </location>
</feature>
<feature type="transmembrane region" description="Helical" evidence="5">
    <location>
        <begin position="238"/>
        <end position="261"/>
    </location>
</feature>